<reference evidence="1 2" key="1">
    <citation type="journal article" date="2014" name="Nat. Genet.">
        <title>Whole-genome sequence of a flatfish provides insights into ZW sex chromosome evolution and adaptation to a benthic lifestyle.</title>
        <authorList>
            <person name="Chen S."/>
            <person name="Zhang G."/>
            <person name="Shao C."/>
            <person name="Huang Q."/>
            <person name="Liu G."/>
            <person name="Zhang P."/>
            <person name="Song W."/>
            <person name="An N."/>
            <person name="Chalopin D."/>
            <person name="Volff J.N."/>
            <person name="Hong Y."/>
            <person name="Li Q."/>
            <person name="Sha Z."/>
            <person name="Zhou H."/>
            <person name="Xie M."/>
            <person name="Yu Q."/>
            <person name="Liu Y."/>
            <person name="Xiang H."/>
            <person name="Wang N."/>
            <person name="Wu K."/>
            <person name="Yang C."/>
            <person name="Zhou Q."/>
            <person name="Liao X."/>
            <person name="Yang L."/>
            <person name="Hu Q."/>
            <person name="Zhang J."/>
            <person name="Meng L."/>
            <person name="Jin L."/>
            <person name="Tian Y."/>
            <person name="Lian J."/>
            <person name="Yang J."/>
            <person name="Miao G."/>
            <person name="Liu S."/>
            <person name="Liang Z."/>
            <person name="Yan F."/>
            <person name="Li Y."/>
            <person name="Sun B."/>
            <person name="Zhang H."/>
            <person name="Zhang J."/>
            <person name="Zhu Y."/>
            <person name="Du M."/>
            <person name="Zhao Y."/>
            <person name="Schartl M."/>
            <person name="Tang Q."/>
            <person name="Wang J."/>
        </authorList>
    </citation>
    <scope>NUCLEOTIDE SEQUENCE</scope>
</reference>
<organism evidence="1 2">
    <name type="scientific">Cynoglossus semilaevis</name>
    <name type="common">Tongue sole</name>
    <dbReference type="NCBI Taxonomy" id="244447"/>
    <lineage>
        <taxon>Eukaryota</taxon>
        <taxon>Metazoa</taxon>
        <taxon>Chordata</taxon>
        <taxon>Craniata</taxon>
        <taxon>Vertebrata</taxon>
        <taxon>Euteleostomi</taxon>
        <taxon>Actinopterygii</taxon>
        <taxon>Neopterygii</taxon>
        <taxon>Teleostei</taxon>
        <taxon>Neoteleostei</taxon>
        <taxon>Acanthomorphata</taxon>
        <taxon>Carangaria</taxon>
        <taxon>Pleuronectiformes</taxon>
        <taxon>Pleuronectoidei</taxon>
        <taxon>Cynoglossidae</taxon>
        <taxon>Cynoglossinae</taxon>
        <taxon>Cynoglossus</taxon>
    </lineage>
</organism>
<proteinExistence type="predicted"/>
<evidence type="ECO:0000313" key="1">
    <source>
        <dbReference type="Ensembl" id="ENSCSEP00000015074.1"/>
    </source>
</evidence>
<dbReference type="AlphaFoldDB" id="A0A3P8VLA6"/>
<sequence>VFTFRLHGNNEQEKNMAWLDGSDPGVYCLCLIYLPCCSFFSVSDHRHSYWRTVRKSYATTKNNELFYRKEPQSVNLSQPHGDVSNMKPRFHNEVCVSMQGG</sequence>
<reference evidence="1" key="3">
    <citation type="submission" date="2025-09" db="UniProtKB">
        <authorList>
            <consortium name="Ensembl"/>
        </authorList>
    </citation>
    <scope>IDENTIFICATION</scope>
</reference>
<dbReference type="Proteomes" id="UP000265120">
    <property type="component" value="Chromosome 13"/>
</dbReference>
<evidence type="ECO:0000313" key="2">
    <source>
        <dbReference type="Proteomes" id="UP000265120"/>
    </source>
</evidence>
<keyword evidence="2" id="KW-1185">Reference proteome</keyword>
<protein>
    <submittedName>
        <fullName evidence="1">Uncharacterized protein</fullName>
    </submittedName>
</protein>
<name>A0A3P8VLA6_CYNSE</name>
<reference evidence="1" key="2">
    <citation type="submission" date="2025-08" db="UniProtKB">
        <authorList>
            <consortium name="Ensembl"/>
        </authorList>
    </citation>
    <scope>IDENTIFICATION</scope>
</reference>
<dbReference type="Ensembl" id="ENSCSET00000015254.1">
    <property type="protein sequence ID" value="ENSCSEP00000015074.1"/>
    <property type="gene ID" value="ENSCSEG00000009685.1"/>
</dbReference>
<accession>A0A3P8VLA6</accession>